<protein>
    <submittedName>
        <fullName evidence="1">Uncharacterized protein</fullName>
    </submittedName>
</protein>
<gene>
    <name evidence="1" type="ORF">HNP67_001416</name>
</gene>
<sequence>MADDQEKLLIDEEETVQIKDLNKVTTVNNTDLLLLDDGAASSNAITFKNFLKTVNHQTFKGEELGYFKEIIKSTIATELAADTDFVKSIYDLIVDKLIGNDSDKLSNLFSKIKSRLTNSISSATLSKYDDLLIMSSSTIQKTPVPKQLLGIPSDFESATVYGTPLYPPEFKNKSISITWFSTDEIILVFYKSNDNDPIYLDIELQVSHIGSTYDVEHNNKKSRKLSLRYSDESSKNTVYEHTASVRSLNITFSLYKGWYVQKRSYRLGSPIPDLLKL</sequence>
<dbReference type="Proteomes" id="UP000536100">
    <property type="component" value="Unassembled WGS sequence"/>
</dbReference>
<dbReference type="Pfam" id="PF05085">
    <property type="entry name" value="DUF685"/>
    <property type="match status" value="1"/>
</dbReference>
<comment type="caution">
    <text evidence="1">The sequence shown here is derived from an EMBL/GenBank/DDBJ whole genome shotgun (WGS) entry which is preliminary data.</text>
</comment>
<reference evidence="1 2" key="1">
    <citation type="submission" date="2020-08" db="EMBL/GenBank/DDBJ databases">
        <title>Genomic Encyclopedia of Type Strains, Phase IV (KMG-IV): sequencing the most valuable type-strain genomes for metagenomic binning, comparative biology and taxonomic classification.</title>
        <authorList>
            <person name="Goeker M."/>
        </authorList>
    </citation>
    <scope>NUCLEOTIDE SEQUENCE [LARGE SCALE GENOMIC DNA]</scope>
    <source>
        <strain evidence="1 2">DSM 17989</strain>
    </source>
</reference>
<proteinExistence type="predicted"/>
<evidence type="ECO:0000313" key="1">
    <source>
        <dbReference type="EMBL" id="MBB6213921.1"/>
    </source>
</evidence>
<accession>A0A7W9ZLT7</accession>
<dbReference type="InterPro" id="IPR007777">
    <property type="entry name" value="DUF685"/>
</dbReference>
<dbReference type="EMBL" id="JACHFB010000033">
    <property type="protein sequence ID" value="MBB6213921.1"/>
    <property type="molecule type" value="Genomic_DNA"/>
</dbReference>
<name>A0A7W9ZLT7_9SPIR</name>
<organism evidence="1 2">
    <name type="scientific">Borreliella californiensis</name>
    <dbReference type="NCBI Taxonomy" id="373543"/>
    <lineage>
        <taxon>Bacteria</taxon>
        <taxon>Pseudomonadati</taxon>
        <taxon>Spirochaetota</taxon>
        <taxon>Spirochaetia</taxon>
        <taxon>Spirochaetales</taxon>
        <taxon>Borreliaceae</taxon>
        <taxon>Borreliella</taxon>
    </lineage>
</organism>
<dbReference type="AlphaFoldDB" id="A0A7W9ZLT7"/>
<evidence type="ECO:0000313" key="2">
    <source>
        <dbReference type="Proteomes" id="UP000536100"/>
    </source>
</evidence>
<dbReference type="RefSeq" id="WP_184125816.1">
    <property type="nucleotide sequence ID" value="NZ_JACHFB010000033.1"/>
</dbReference>